<reference evidence="2" key="1">
    <citation type="journal article" date="2022" name="bioRxiv">
        <title>Sequencing and chromosome-scale assembly of the giantPleurodeles waltlgenome.</title>
        <authorList>
            <person name="Brown T."/>
            <person name="Elewa A."/>
            <person name="Iarovenko S."/>
            <person name="Subramanian E."/>
            <person name="Araus A.J."/>
            <person name="Petzold A."/>
            <person name="Susuki M."/>
            <person name="Suzuki K.-i.T."/>
            <person name="Hayashi T."/>
            <person name="Toyoda A."/>
            <person name="Oliveira C."/>
            <person name="Osipova E."/>
            <person name="Leigh N.D."/>
            <person name="Simon A."/>
            <person name="Yun M.H."/>
        </authorList>
    </citation>
    <scope>NUCLEOTIDE SEQUENCE</scope>
    <source>
        <strain evidence="2">20211129_DDA</strain>
        <tissue evidence="2">Liver</tissue>
    </source>
</reference>
<comment type="caution">
    <text evidence="2">The sequence shown here is derived from an EMBL/GenBank/DDBJ whole genome shotgun (WGS) entry which is preliminary data.</text>
</comment>
<organism evidence="2 3">
    <name type="scientific">Pleurodeles waltl</name>
    <name type="common">Iberian ribbed newt</name>
    <dbReference type="NCBI Taxonomy" id="8319"/>
    <lineage>
        <taxon>Eukaryota</taxon>
        <taxon>Metazoa</taxon>
        <taxon>Chordata</taxon>
        <taxon>Craniata</taxon>
        <taxon>Vertebrata</taxon>
        <taxon>Euteleostomi</taxon>
        <taxon>Amphibia</taxon>
        <taxon>Batrachia</taxon>
        <taxon>Caudata</taxon>
        <taxon>Salamandroidea</taxon>
        <taxon>Salamandridae</taxon>
        <taxon>Pleurodelinae</taxon>
        <taxon>Pleurodeles</taxon>
    </lineage>
</organism>
<sequence>MGRGQAGVNGGRELKKLCVSPSLSEATRGFGGWRHLVGGGAEQREANSGRPRRFHGPPSSGEKRAQTCCAERARRGEARLWKPVWRGLLKPQCPIGAEKEPGNPVGARRGGAACLPRGALRRGRGEPGSTTAWPGLLACPCLNYWAKALEAWSWCPAAWRRVVGGRHRCVRGLGCSCCCVAPPWIRKQADPARFGDLVSSWPV</sequence>
<gene>
    <name evidence="2" type="ORF">NDU88_010594</name>
</gene>
<dbReference type="EMBL" id="JANPWB010000009">
    <property type="protein sequence ID" value="KAJ1157897.1"/>
    <property type="molecule type" value="Genomic_DNA"/>
</dbReference>
<proteinExistence type="predicted"/>
<dbReference type="Proteomes" id="UP001066276">
    <property type="component" value="Chromosome 5"/>
</dbReference>
<feature type="region of interest" description="Disordered" evidence="1">
    <location>
        <begin position="41"/>
        <end position="66"/>
    </location>
</feature>
<keyword evidence="3" id="KW-1185">Reference proteome</keyword>
<accession>A0AAV7S1Q4</accession>
<evidence type="ECO:0000256" key="1">
    <source>
        <dbReference type="SAM" id="MobiDB-lite"/>
    </source>
</evidence>
<evidence type="ECO:0000313" key="3">
    <source>
        <dbReference type="Proteomes" id="UP001066276"/>
    </source>
</evidence>
<name>A0AAV7S1Q4_PLEWA</name>
<dbReference type="AlphaFoldDB" id="A0AAV7S1Q4"/>
<evidence type="ECO:0000313" key="2">
    <source>
        <dbReference type="EMBL" id="KAJ1157897.1"/>
    </source>
</evidence>
<protein>
    <submittedName>
        <fullName evidence="2">Uncharacterized protein</fullName>
    </submittedName>
</protein>